<accession>A0A4R6RWY4</accession>
<feature type="transmembrane region" description="Helical" evidence="7">
    <location>
        <begin position="339"/>
        <end position="358"/>
    </location>
</feature>
<dbReference type="PANTHER" id="PTHR32322:SF2">
    <property type="entry name" value="EAMA DOMAIN-CONTAINING PROTEIN"/>
    <property type="match status" value="1"/>
</dbReference>
<dbReference type="SUPFAM" id="SSF103481">
    <property type="entry name" value="Multidrug resistance efflux transporter EmrE"/>
    <property type="match status" value="2"/>
</dbReference>
<feature type="transmembrane region" description="Helical" evidence="7">
    <location>
        <begin position="132"/>
        <end position="152"/>
    </location>
</feature>
<proteinExistence type="inferred from homology"/>
<feature type="region of interest" description="Disordered" evidence="6">
    <location>
        <begin position="396"/>
        <end position="418"/>
    </location>
</feature>
<keyword evidence="3 7" id="KW-0812">Transmembrane</keyword>
<feature type="transmembrane region" description="Helical" evidence="7">
    <location>
        <begin position="212"/>
        <end position="232"/>
    </location>
</feature>
<evidence type="ECO:0000256" key="2">
    <source>
        <dbReference type="ARBA" id="ARBA00007362"/>
    </source>
</evidence>
<feature type="transmembrane region" description="Helical" evidence="7">
    <location>
        <begin position="285"/>
        <end position="306"/>
    </location>
</feature>
<feature type="transmembrane region" description="Helical" evidence="7">
    <location>
        <begin position="187"/>
        <end position="206"/>
    </location>
</feature>
<dbReference type="Gene3D" id="1.10.3730.20">
    <property type="match status" value="1"/>
</dbReference>
<dbReference type="Proteomes" id="UP000295601">
    <property type="component" value="Unassembled WGS sequence"/>
</dbReference>
<dbReference type="Pfam" id="PF00892">
    <property type="entry name" value="EamA"/>
    <property type="match status" value="2"/>
</dbReference>
<comment type="subcellular location">
    <subcellularLocation>
        <location evidence="1">Membrane</location>
        <topology evidence="1">Multi-pass membrane protein</topology>
    </subcellularLocation>
</comment>
<feature type="transmembrane region" description="Helical" evidence="7">
    <location>
        <begin position="67"/>
        <end position="87"/>
    </location>
</feature>
<dbReference type="GO" id="GO:0016020">
    <property type="term" value="C:membrane"/>
    <property type="evidence" value="ECO:0007669"/>
    <property type="project" value="UniProtKB-SubCell"/>
</dbReference>
<dbReference type="RefSeq" id="WP_208107906.1">
    <property type="nucleotide sequence ID" value="NZ_SNYA01000005.1"/>
</dbReference>
<evidence type="ECO:0000256" key="1">
    <source>
        <dbReference type="ARBA" id="ARBA00004141"/>
    </source>
</evidence>
<dbReference type="InterPro" id="IPR037185">
    <property type="entry name" value="EmrE-like"/>
</dbReference>
<evidence type="ECO:0000256" key="6">
    <source>
        <dbReference type="SAM" id="MobiDB-lite"/>
    </source>
</evidence>
<keyword evidence="4 7" id="KW-1133">Transmembrane helix</keyword>
<gene>
    <name evidence="9" type="ORF">EDF62_2187</name>
</gene>
<feature type="transmembrane region" description="Helical" evidence="7">
    <location>
        <begin position="99"/>
        <end position="120"/>
    </location>
</feature>
<dbReference type="PANTHER" id="PTHR32322">
    <property type="entry name" value="INNER MEMBRANE TRANSPORTER"/>
    <property type="match status" value="1"/>
</dbReference>
<feature type="domain" description="EamA" evidence="8">
    <location>
        <begin position="214"/>
        <end position="355"/>
    </location>
</feature>
<keyword evidence="10" id="KW-1185">Reference proteome</keyword>
<dbReference type="EMBL" id="SNYA01000005">
    <property type="protein sequence ID" value="TDP91569.1"/>
    <property type="molecule type" value="Genomic_DNA"/>
</dbReference>
<evidence type="ECO:0000256" key="5">
    <source>
        <dbReference type="ARBA" id="ARBA00023136"/>
    </source>
</evidence>
<dbReference type="InterPro" id="IPR050638">
    <property type="entry name" value="AA-Vitamin_Transporters"/>
</dbReference>
<organism evidence="9 10">
    <name type="scientific">Leucobacter luti</name>
    <dbReference type="NCBI Taxonomy" id="340320"/>
    <lineage>
        <taxon>Bacteria</taxon>
        <taxon>Bacillati</taxon>
        <taxon>Actinomycetota</taxon>
        <taxon>Actinomycetes</taxon>
        <taxon>Micrococcales</taxon>
        <taxon>Microbacteriaceae</taxon>
        <taxon>Leucobacter</taxon>
    </lineage>
</organism>
<dbReference type="AlphaFoldDB" id="A0A4R6RWY4"/>
<comment type="caution">
    <text evidence="9">The sequence shown here is derived from an EMBL/GenBank/DDBJ whole genome shotgun (WGS) entry which is preliminary data.</text>
</comment>
<feature type="transmembrane region" description="Helical" evidence="7">
    <location>
        <begin position="313"/>
        <end position="333"/>
    </location>
</feature>
<dbReference type="InterPro" id="IPR000620">
    <property type="entry name" value="EamA_dom"/>
</dbReference>
<evidence type="ECO:0000313" key="9">
    <source>
        <dbReference type="EMBL" id="TDP91569.1"/>
    </source>
</evidence>
<evidence type="ECO:0000256" key="7">
    <source>
        <dbReference type="SAM" id="Phobius"/>
    </source>
</evidence>
<comment type="similarity">
    <text evidence="2">Belongs to the EamA transporter family.</text>
</comment>
<evidence type="ECO:0000256" key="3">
    <source>
        <dbReference type="ARBA" id="ARBA00022692"/>
    </source>
</evidence>
<feature type="transmembrane region" description="Helical" evidence="7">
    <location>
        <begin position="158"/>
        <end position="178"/>
    </location>
</feature>
<feature type="domain" description="EamA" evidence="8">
    <location>
        <begin position="69"/>
        <end position="204"/>
    </location>
</feature>
<evidence type="ECO:0000256" key="4">
    <source>
        <dbReference type="ARBA" id="ARBA00022989"/>
    </source>
</evidence>
<protein>
    <submittedName>
        <fullName evidence="9">Threonine/homoserine efflux transporter RhtA</fullName>
    </submittedName>
</protein>
<reference evidence="9 10" key="1">
    <citation type="submission" date="2019-03" db="EMBL/GenBank/DDBJ databases">
        <title>Genomic analyses of the natural microbiome of Caenorhabditis elegans.</title>
        <authorList>
            <person name="Samuel B."/>
        </authorList>
    </citation>
    <scope>NUCLEOTIDE SEQUENCE [LARGE SCALE GENOMIC DNA]</scope>
    <source>
        <strain evidence="9 10">JUb18</strain>
    </source>
</reference>
<evidence type="ECO:0000313" key="10">
    <source>
        <dbReference type="Proteomes" id="UP000295601"/>
    </source>
</evidence>
<keyword evidence="5 7" id="KW-0472">Membrane</keyword>
<evidence type="ECO:0000259" key="8">
    <source>
        <dbReference type="Pfam" id="PF00892"/>
    </source>
</evidence>
<name>A0A4R6RWY4_9MICO</name>
<feature type="transmembrane region" description="Helical" evidence="7">
    <location>
        <begin position="244"/>
        <end position="265"/>
    </location>
</feature>
<sequence length="418" mass="44456">MHSADTAKRGFGAGAWHLVLGARYLVLGTWHLALGTWHSVLGTRYSVLGAHIDHIEREDSLVQRSSFTGLGLVVLSAFLFAVSGPVAKALYGIGWTPGSVILIRLVGSALLLLPFCLVALRGRWGEVRRHWRVIVLYGAISMAGVQAFFFLAVEHVTVAIAILLEMMGAPILIVLWLWGRTRRRPPAITFAGIGVSLIGVVCVLDFQGATLSWFGIAMASAAALCFAGYFLLSSTESIPISPIAFTGLGMAVGAIAAVIVTSARIMPAEFTFSELQFAGATVHWWVPAALLVVFTVLAYVCGIVGLRHIGPTVGSFANLTEVLFSALAAWIILAEALSPLQLVGGAVIIGGIVLVKWGEFRAARIAASRSPELQVVHSNSIKVDLEMNQLSGQASGHDDIPFAQHTPTAHDGTRTPLP</sequence>